<proteinExistence type="predicted"/>
<keyword evidence="1" id="KW-0732">Signal</keyword>
<dbReference type="RefSeq" id="XP_009051996.1">
    <property type="nucleotide sequence ID" value="XM_009053748.1"/>
</dbReference>
<dbReference type="Proteomes" id="UP000030746">
    <property type="component" value="Unassembled WGS sequence"/>
</dbReference>
<sequence length="1118" mass="125946">MKIYILISLASIWFLPLVKSACKNDAAGSKLEFWLTISKDSDQVETVYSKWLNKNRNDAHGIFTALWARLFDYTSSEVSRYRTVSGRLDSIKNARDELKRVCDDWKNSGAKIWPYCALAKDFTCKFYEAVQACYDAGNIGADNQKIASPLGPDTDARSAAINKLFHEDVLLILPIQTIESAFYSSGMVTQTYYKLYQYHRQPSTFRPNTLNNWNKWGQVKQKVTAECAKHGKKQVGIQYYCKAKAIMVLFETCIRLERPDSCTFDSSFQHHWDTGTQFDYWRKSTNVPTIILKLTVEYFLSQVFSLYKNDDYNGLKKHIDQYLPYLNVEGKYCSQGWSQRVPCTDDQCKALWMYRPDCTVKRIADAAKKYVDLRKAGKSLTDQDVKDARDALAVWQIYPHVLEVISPEAVPLPVLTELQKRITNILQPYELRKLTKYLTNFPPARYSTPDIVRKICSPVVPKYSSYCLLEPTINIIQDASGKVQTGVKKVVKLNPQIDYTAQLEQLQLETISNKINKQTKKLFDNLSADLKANFKALANYFGSLANYDKTKAVADIGFIKGSLETFDTKIKDLCRTVGDFIKNIMIGAFVGVFAELVQRTAELTTFIVEAGNPLKWLTGGAIGDILSAIDALAQAGVGVSRVASITANDLPDLVKTAITLKTNFAKNQKFIKLTREVVDGLASGADVEDQVSEFLSMYNNYSPAVLQSDITSYGEKLSGVSESYCETLSEGSSAASAIVEMGIAASGDCRKVKIRVAELVTVYVEMYDYQNDLMTSLSEAARAHLAAKKAEDMKKVYSSAQSENRHFLSQYAVMTMALSIFHVWTIVQEYCNTLVYIHGGQMPNTCHTALAYPSFTNIIDVISYKPKEVCNTNNEIRDYIAINTKPRNDNDTGYVDLEKLYAKESIDIKIKDKQDLLEWKWVDEESLNKVAYIKNFDLFILPIGGMQTHLIRTSVTVGNQNKLQPLSETKYIFETPSFTTRYYENSMRCVNPQIRSPYFICDESKVLDLCITSSGVRTGAIKPSIYNTFTIKVVSLPSSAIVPKPKTDVKLYAGVTFCFVEGDKTKRNVNLKGEKKSKRKITKRGIRACCAANHYFTGSACAKCPGNSVSKFDGYYCE</sequence>
<organism evidence="2 3">
    <name type="scientific">Lottia gigantea</name>
    <name type="common">Giant owl limpet</name>
    <dbReference type="NCBI Taxonomy" id="225164"/>
    <lineage>
        <taxon>Eukaryota</taxon>
        <taxon>Metazoa</taxon>
        <taxon>Spiralia</taxon>
        <taxon>Lophotrochozoa</taxon>
        <taxon>Mollusca</taxon>
        <taxon>Gastropoda</taxon>
        <taxon>Patellogastropoda</taxon>
        <taxon>Lottioidea</taxon>
        <taxon>Lottiidae</taxon>
        <taxon>Lottia</taxon>
    </lineage>
</organism>
<reference evidence="2 3" key="1">
    <citation type="journal article" date="2013" name="Nature">
        <title>Insights into bilaterian evolution from three spiralian genomes.</title>
        <authorList>
            <person name="Simakov O."/>
            <person name="Marletaz F."/>
            <person name="Cho S.J."/>
            <person name="Edsinger-Gonzales E."/>
            <person name="Havlak P."/>
            <person name="Hellsten U."/>
            <person name="Kuo D.H."/>
            <person name="Larsson T."/>
            <person name="Lv J."/>
            <person name="Arendt D."/>
            <person name="Savage R."/>
            <person name="Osoegawa K."/>
            <person name="de Jong P."/>
            <person name="Grimwood J."/>
            <person name="Chapman J.A."/>
            <person name="Shapiro H."/>
            <person name="Aerts A."/>
            <person name="Otillar R.P."/>
            <person name="Terry A.Y."/>
            <person name="Boore J.L."/>
            <person name="Grigoriev I.V."/>
            <person name="Lindberg D.R."/>
            <person name="Seaver E.C."/>
            <person name="Weisblat D.A."/>
            <person name="Putnam N.H."/>
            <person name="Rokhsar D.S."/>
        </authorList>
    </citation>
    <scope>NUCLEOTIDE SEQUENCE [LARGE SCALE GENOMIC DNA]</scope>
</reference>
<dbReference type="OrthoDB" id="5955502at2759"/>
<feature type="signal peptide" evidence="1">
    <location>
        <begin position="1"/>
        <end position="20"/>
    </location>
</feature>
<evidence type="ECO:0000313" key="3">
    <source>
        <dbReference type="Proteomes" id="UP000030746"/>
    </source>
</evidence>
<dbReference type="KEGG" id="lgi:LOTGIDRAFT_159434"/>
<dbReference type="AlphaFoldDB" id="V4A0S7"/>
<dbReference type="OMA" id="NEMEINC"/>
<feature type="chain" id="PRO_5004716772" description="VWFD domain-containing protein" evidence="1">
    <location>
        <begin position="21"/>
        <end position="1118"/>
    </location>
</feature>
<keyword evidence="3" id="KW-1185">Reference proteome</keyword>
<dbReference type="EMBL" id="KB201305">
    <property type="protein sequence ID" value="ESO97403.1"/>
    <property type="molecule type" value="Genomic_DNA"/>
</dbReference>
<evidence type="ECO:0000256" key="1">
    <source>
        <dbReference type="SAM" id="SignalP"/>
    </source>
</evidence>
<accession>V4A0S7</accession>
<gene>
    <name evidence="2" type="ORF">LOTGIDRAFT_159434</name>
</gene>
<dbReference type="CTD" id="20238052"/>
<protein>
    <recommendedName>
        <fullName evidence="4">VWFD domain-containing protein</fullName>
    </recommendedName>
</protein>
<evidence type="ECO:0000313" key="2">
    <source>
        <dbReference type="EMBL" id="ESO97403.1"/>
    </source>
</evidence>
<dbReference type="GeneID" id="20238052"/>
<evidence type="ECO:0008006" key="4">
    <source>
        <dbReference type="Google" id="ProtNLM"/>
    </source>
</evidence>
<dbReference type="HOGENOM" id="CLU_289900_0_0_1"/>
<name>V4A0S7_LOTGI</name>